<evidence type="ECO:0000256" key="6">
    <source>
        <dbReference type="ARBA" id="ARBA00022833"/>
    </source>
</evidence>
<protein>
    <recommendedName>
        <fullName evidence="13">C2H2-type domain-containing protein</fullName>
    </recommendedName>
</protein>
<evidence type="ECO:0000256" key="1">
    <source>
        <dbReference type="ARBA" id="ARBA00004123"/>
    </source>
</evidence>
<keyword evidence="8" id="KW-0238">DNA-binding</keyword>
<dbReference type="Gene3D" id="3.30.160.60">
    <property type="entry name" value="Classic Zinc Finger"/>
    <property type="match status" value="2"/>
</dbReference>
<dbReference type="STRING" id="188477.A0A3S1BSJ6"/>
<feature type="domain" description="C2H2-type" evidence="13">
    <location>
        <begin position="60"/>
        <end position="87"/>
    </location>
</feature>
<dbReference type="InterPro" id="IPR013087">
    <property type="entry name" value="Znf_C2H2_type"/>
</dbReference>
<dbReference type="Pfam" id="PF00096">
    <property type="entry name" value="zf-C2H2"/>
    <property type="match status" value="2"/>
</dbReference>
<feature type="non-terminal residue" evidence="14">
    <location>
        <position position="1"/>
    </location>
</feature>
<comment type="subcellular location">
    <subcellularLocation>
        <location evidence="1">Nucleus</location>
    </subcellularLocation>
</comment>
<keyword evidence="15" id="KW-1185">Reference proteome</keyword>
<feature type="domain" description="C2H2-type" evidence="13">
    <location>
        <begin position="2"/>
        <end position="29"/>
    </location>
</feature>
<feature type="compositionally biased region" description="Acidic residues" evidence="12">
    <location>
        <begin position="115"/>
        <end position="126"/>
    </location>
</feature>
<evidence type="ECO:0000256" key="9">
    <source>
        <dbReference type="ARBA" id="ARBA00023163"/>
    </source>
</evidence>
<evidence type="ECO:0000256" key="10">
    <source>
        <dbReference type="ARBA" id="ARBA00023242"/>
    </source>
</evidence>
<feature type="region of interest" description="Disordered" evidence="12">
    <location>
        <begin position="85"/>
        <end position="126"/>
    </location>
</feature>
<accession>A0A3S1BSJ6</accession>
<dbReference type="GO" id="GO:0005634">
    <property type="term" value="C:nucleus"/>
    <property type="evidence" value="ECO:0007669"/>
    <property type="project" value="UniProtKB-SubCell"/>
</dbReference>
<gene>
    <name evidence="14" type="ORF">EGW08_001900</name>
</gene>
<dbReference type="AlphaFoldDB" id="A0A3S1BSJ6"/>
<evidence type="ECO:0000256" key="11">
    <source>
        <dbReference type="PROSITE-ProRule" id="PRU00042"/>
    </source>
</evidence>
<keyword evidence="4" id="KW-0677">Repeat</keyword>
<dbReference type="Proteomes" id="UP000271974">
    <property type="component" value="Unassembled WGS sequence"/>
</dbReference>
<dbReference type="GO" id="GO:0008270">
    <property type="term" value="F:zinc ion binding"/>
    <property type="evidence" value="ECO:0007669"/>
    <property type="project" value="UniProtKB-KW"/>
</dbReference>
<evidence type="ECO:0000256" key="5">
    <source>
        <dbReference type="ARBA" id="ARBA00022771"/>
    </source>
</evidence>
<name>A0A3S1BSJ6_ELYCH</name>
<feature type="compositionally biased region" description="Basic and acidic residues" evidence="12">
    <location>
        <begin position="88"/>
        <end position="101"/>
    </location>
</feature>
<evidence type="ECO:0000256" key="8">
    <source>
        <dbReference type="ARBA" id="ARBA00023125"/>
    </source>
</evidence>
<comment type="similarity">
    <text evidence="2">Belongs to the krueppel C2H2-type zinc-finger protein family.</text>
</comment>
<dbReference type="SUPFAM" id="SSF57667">
    <property type="entry name" value="beta-beta-alpha zinc fingers"/>
    <property type="match status" value="1"/>
</dbReference>
<dbReference type="InterPro" id="IPR050527">
    <property type="entry name" value="Snail/Krueppel_Znf"/>
</dbReference>
<evidence type="ECO:0000256" key="12">
    <source>
        <dbReference type="SAM" id="MobiDB-lite"/>
    </source>
</evidence>
<evidence type="ECO:0000256" key="2">
    <source>
        <dbReference type="ARBA" id="ARBA00006991"/>
    </source>
</evidence>
<reference evidence="14 15" key="1">
    <citation type="submission" date="2019-01" db="EMBL/GenBank/DDBJ databases">
        <title>A draft genome assembly of the solar-powered sea slug Elysia chlorotica.</title>
        <authorList>
            <person name="Cai H."/>
            <person name="Li Q."/>
            <person name="Fang X."/>
            <person name="Li J."/>
            <person name="Curtis N.E."/>
            <person name="Altenburger A."/>
            <person name="Shibata T."/>
            <person name="Feng M."/>
            <person name="Maeda T."/>
            <person name="Schwartz J.A."/>
            <person name="Shigenobu S."/>
            <person name="Lundholm N."/>
            <person name="Nishiyama T."/>
            <person name="Yang H."/>
            <person name="Hasebe M."/>
            <person name="Li S."/>
            <person name="Pierce S.K."/>
            <person name="Wang J."/>
        </authorList>
    </citation>
    <scope>NUCLEOTIDE SEQUENCE [LARGE SCALE GENOMIC DNA]</scope>
    <source>
        <strain evidence="14">EC2010</strain>
        <tissue evidence="14">Whole organism of an adult</tissue>
    </source>
</reference>
<dbReference type="GO" id="GO:0000978">
    <property type="term" value="F:RNA polymerase II cis-regulatory region sequence-specific DNA binding"/>
    <property type="evidence" value="ECO:0007669"/>
    <property type="project" value="TreeGrafter"/>
</dbReference>
<dbReference type="PANTHER" id="PTHR24388">
    <property type="entry name" value="ZINC FINGER PROTEIN"/>
    <property type="match status" value="1"/>
</dbReference>
<keyword evidence="7" id="KW-0805">Transcription regulation</keyword>
<organism evidence="14 15">
    <name type="scientific">Elysia chlorotica</name>
    <name type="common">Eastern emerald elysia</name>
    <name type="synonym">Sea slug</name>
    <dbReference type="NCBI Taxonomy" id="188477"/>
    <lineage>
        <taxon>Eukaryota</taxon>
        <taxon>Metazoa</taxon>
        <taxon>Spiralia</taxon>
        <taxon>Lophotrochozoa</taxon>
        <taxon>Mollusca</taxon>
        <taxon>Gastropoda</taxon>
        <taxon>Heterobranchia</taxon>
        <taxon>Euthyneura</taxon>
        <taxon>Panpulmonata</taxon>
        <taxon>Sacoglossa</taxon>
        <taxon>Placobranchoidea</taxon>
        <taxon>Plakobranchidae</taxon>
        <taxon>Elysia</taxon>
    </lineage>
</organism>
<dbReference type="InterPro" id="IPR036236">
    <property type="entry name" value="Znf_C2H2_sf"/>
</dbReference>
<keyword evidence="5 11" id="KW-0863">Zinc-finger</keyword>
<dbReference type="GO" id="GO:0000981">
    <property type="term" value="F:DNA-binding transcription factor activity, RNA polymerase II-specific"/>
    <property type="evidence" value="ECO:0007669"/>
    <property type="project" value="TreeGrafter"/>
</dbReference>
<keyword evidence="3" id="KW-0479">Metal-binding</keyword>
<dbReference type="FunFam" id="3.30.160.60:FF:000075">
    <property type="entry name" value="Putative zinc finger protein 536"/>
    <property type="match status" value="1"/>
</dbReference>
<evidence type="ECO:0000256" key="3">
    <source>
        <dbReference type="ARBA" id="ARBA00022723"/>
    </source>
</evidence>
<dbReference type="OrthoDB" id="6077919at2759"/>
<evidence type="ECO:0000313" key="15">
    <source>
        <dbReference type="Proteomes" id="UP000271974"/>
    </source>
</evidence>
<proteinExistence type="inferred from homology"/>
<dbReference type="EMBL" id="RQTK01000035">
    <property type="protein sequence ID" value="RUS90302.1"/>
    <property type="molecule type" value="Genomic_DNA"/>
</dbReference>
<evidence type="ECO:0000313" key="14">
    <source>
        <dbReference type="EMBL" id="RUS90302.1"/>
    </source>
</evidence>
<evidence type="ECO:0000256" key="4">
    <source>
        <dbReference type="ARBA" id="ARBA00022737"/>
    </source>
</evidence>
<sequence length="148" mass="16484">PYKCQYCDYYARTNSQLKVHKLRHEGVREFCCRVCNYKGVTQSDLNRHMKSQVHLLRSNNVCPSCGEGFVTPKALRDHQATCTGQADKSMDDDVGLGEHDNGSGAGMLGRGARGDDDDMGGNYDDDDVDDYEQEERLNMEEAGIVLAV</sequence>
<evidence type="ECO:0000259" key="13">
    <source>
        <dbReference type="PROSITE" id="PS50157"/>
    </source>
</evidence>
<dbReference type="SMART" id="SM00355">
    <property type="entry name" value="ZnF_C2H2"/>
    <property type="match status" value="3"/>
</dbReference>
<comment type="caution">
    <text evidence="14">The sequence shown here is derived from an EMBL/GenBank/DDBJ whole genome shotgun (WGS) entry which is preliminary data.</text>
</comment>
<keyword evidence="6" id="KW-0862">Zinc</keyword>
<dbReference type="PROSITE" id="PS50157">
    <property type="entry name" value="ZINC_FINGER_C2H2_2"/>
    <property type="match status" value="2"/>
</dbReference>
<keyword evidence="9" id="KW-0804">Transcription</keyword>
<evidence type="ECO:0000256" key="7">
    <source>
        <dbReference type="ARBA" id="ARBA00023015"/>
    </source>
</evidence>
<dbReference type="PANTHER" id="PTHR24388:SF96">
    <property type="entry name" value="GENE, 32687-RELATED"/>
    <property type="match status" value="1"/>
</dbReference>
<keyword evidence="10" id="KW-0539">Nucleus</keyword>